<name>A0ABW2AHQ3_9MICO</name>
<dbReference type="Proteomes" id="UP001596298">
    <property type="component" value="Unassembled WGS sequence"/>
</dbReference>
<evidence type="ECO:0000313" key="3">
    <source>
        <dbReference type="Proteomes" id="UP001596298"/>
    </source>
</evidence>
<dbReference type="RefSeq" id="WP_382401976.1">
    <property type="nucleotide sequence ID" value="NZ_JBHSWH010000001.1"/>
</dbReference>
<feature type="domain" description="ABC-type glycine betaine transport system substrate-binding" evidence="1">
    <location>
        <begin position="35"/>
        <end position="305"/>
    </location>
</feature>
<evidence type="ECO:0000313" key="2">
    <source>
        <dbReference type="EMBL" id="MFC6706174.1"/>
    </source>
</evidence>
<dbReference type="CDD" id="cd13611">
    <property type="entry name" value="PBP2_YehZ"/>
    <property type="match status" value="1"/>
</dbReference>
<dbReference type="EMBL" id="JBHSWH010000001">
    <property type="protein sequence ID" value="MFC6706174.1"/>
    <property type="molecule type" value="Genomic_DNA"/>
</dbReference>
<accession>A0ABW2AHQ3</accession>
<organism evidence="2 3">
    <name type="scientific">Flexivirga alba</name>
    <dbReference type="NCBI Taxonomy" id="702742"/>
    <lineage>
        <taxon>Bacteria</taxon>
        <taxon>Bacillati</taxon>
        <taxon>Actinomycetota</taxon>
        <taxon>Actinomycetes</taxon>
        <taxon>Micrococcales</taxon>
        <taxon>Dermacoccaceae</taxon>
        <taxon>Flexivirga</taxon>
    </lineage>
</organism>
<evidence type="ECO:0000259" key="1">
    <source>
        <dbReference type="Pfam" id="PF04069"/>
    </source>
</evidence>
<dbReference type="Pfam" id="PF04069">
    <property type="entry name" value="OpuAC"/>
    <property type="match status" value="1"/>
</dbReference>
<dbReference type="Gene3D" id="3.40.190.10">
    <property type="entry name" value="Periplasmic binding protein-like II"/>
    <property type="match status" value="1"/>
</dbReference>
<gene>
    <name evidence="2" type="ORF">ACFQDH_13125</name>
</gene>
<comment type="caution">
    <text evidence="2">The sequence shown here is derived from an EMBL/GenBank/DDBJ whole genome shotgun (WGS) entry which is preliminary data.</text>
</comment>
<reference evidence="3" key="1">
    <citation type="journal article" date="2019" name="Int. J. Syst. Evol. Microbiol.">
        <title>The Global Catalogue of Microorganisms (GCM) 10K type strain sequencing project: providing services to taxonomists for standard genome sequencing and annotation.</title>
        <authorList>
            <consortium name="The Broad Institute Genomics Platform"/>
            <consortium name="The Broad Institute Genome Sequencing Center for Infectious Disease"/>
            <person name="Wu L."/>
            <person name="Ma J."/>
        </authorList>
    </citation>
    <scope>NUCLEOTIDE SEQUENCE [LARGE SCALE GENOMIC DNA]</scope>
    <source>
        <strain evidence="3">CCUG 58127</strain>
    </source>
</reference>
<protein>
    <submittedName>
        <fullName evidence="2">Glycine betaine ABC transporter substrate-binding protein</fullName>
    </submittedName>
</protein>
<proteinExistence type="predicted"/>
<dbReference type="SUPFAM" id="SSF53850">
    <property type="entry name" value="Periplasmic binding protein-like II"/>
    <property type="match status" value="1"/>
</dbReference>
<dbReference type="InterPro" id="IPR007210">
    <property type="entry name" value="ABC_Gly_betaine_transp_sub-bd"/>
</dbReference>
<dbReference type="Gene3D" id="3.40.190.120">
    <property type="entry name" value="Osmoprotection protein (prox), domain 2"/>
    <property type="match status" value="1"/>
</dbReference>
<sequence length="310" mass="34041">MTTSGCLGLGTAGGYVPSAKLAGVLAQTKPLSGTSISIGSKNFTENILLGKMAIILLKSSGATVTDLTNIPGSASARQAMLDGQIDAMWEYTGTGWITYLGHENPIPSERKQYVAVRDEDKKKNNLDWLPPAPMNNTYSFAVTKKVQEKFHITKLSQLAKVPKAERTFCVESELINRPDGLKGMLKKYDVPLGSGVPRSNLRTYQTGAIYDATAHGKCNFGEVFTTDGRIVALHLKVLQDDRSFFPKYNVSFVVRDKMLKANPQIAKLFAPVSKKLTNDVLLQLNAKVDVDGKEPADVAYDWLKKEHFIK</sequence>
<keyword evidence="3" id="KW-1185">Reference proteome</keyword>